<keyword evidence="5" id="KW-0472">Membrane</keyword>
<dbReference type="InterPro" id="IPR045326">
    <property type="entry name" value="ATG17-like_dom"/>
</dbReference>
<comment type="subcellular location">
    <subcellularLocation>
        <location evidence="6">Cytoplasm</location>
    </subcellularLocation>
    <subcellularLocation>
        <location evidence="6">Preautophagosomal structure membrane</location>
        <topology evidence="6">Peripheral membrane protein</topology>
    </subcellularLocation>
</comment>
<evidence type="ECO:0000313" key="10">
    <source>
        <dbReference type="Proteomes" id="UP001385951"/>
    </source>
</evidence>
<dbReference type="Pfam" id="PF04108">
    <property type="entry name" value="ATG17_like"/>
    <property type="match status" value="1"/>
</dbReference>
<organism evidence="9 10">
    <name type="scientific">Cerrena zonata</name>
    <dbReference type="NCBI Taxonomy" id="2478898"/>
    <lineage>
        <taxon>Eukaryota</taxon>
        <taxon>Fungi</taxon>
        <taxon>Dikarya</taxon>
        <taxon>Basidiomycota</taxon>
        <taxon>Agaricomycotina</taxon>
        <taxon>Agaricomycetes</taxon>
        <taxon>Polyporales</taxon>
        <taxon>Cerrenaceae</taxon>
        <taxon>Cerrena</taxon>
    </lineage>
</organism>
<evidence type="ECO:0000256" key="6">
    <source>
        <dbReference type="RuleBase" id="RU368080"/>
    </source>
</evidence>
<evidence type="ECO:0000259" key="8">
    <source>
        <dbReference type="Pfam" id="PF04108"/>
    </source>
</evidence>
<dbReference type="PANTHER" id="PTHR28005">
    <property type="entry name" value="AUTOPHAGY-RELATED PROTEIN 17"/>
    <property type="match status" value="1"/>
</dbReference>
<keyword evidence="3 6" id="KW-0963">Cytoplasm</keyword>
<protein>
    <recommendedName>
        <fullName evidence="2 6">Autophagy-related protein 17</fullName>
    </recommendedName>
</protein>
<reference evidence="9 10" key="1">
    <citation type="submission" date="2022-09" db="EMBL/GenBank/DDBJ databases">
        <authorList>
            <person name="Palmer J.M."/>
        </authorList>
    </citation>
    <scope>NUCLEOTIDE SEQUENCE [LARGE SCALE GENOMIC DNA]</scope>
    <source>
        <strain evidence="9 10">DSM 7382</strain>
    </source>
</reference>
<dbReference type="GO" id="GO:0034727">
    <property type="term" value="P:piecemeal microautophagy of the nucleus"/>
    <property type="evidence" value="ECO:0007669"/>
    <property type="project" value="TreeGrafter"/>
</dbReference>
<dbReference type="GO" id="GO:0034045">
    <property type="term" value="C:phagophore assembly site membrane"/>
    <property type="evidence" value="ECO:0007669"/>
    <property type="project" value="UniProtKB-SubCell"/>
</dbReference>
<evidence type="ECO:0000256" key="1">
    <source>
        <dbReference type="ARBA" id="ARBA00006259"/>
    </source>
</evidence>
<dbReference type="GO" id="GO:0060090">
    <property type="term" value="F:molecular adaptor activity"/>
    <property type="evidence" value="ECO:0007669"/>
    <property type="project" value="TreeGrafter"/>
</dbReference>
<feature type="compositionally biased region" description="Polar residues" evidence="7">
    <location>
        <begin position="115"/>
        <end position="124"/>
    </location>
</feature>
<evidence type="ECO:0000313" key="9">
    <source>
        <dbReference type="EMBL" id="KAK7690808.1"/>
    </source>
</evidence>
<dbReference type="AlphaFoldDB" id="A0AAW0GBJ6"/>
<dbReference type="EMBL" id="JASBNA010000006">
    <property type="protein sequence ID" value="KAK7690808.1"/>
    <property type="molecule type" value="Genomic_DNA"/>
</dbReference>
<evidence type="ECO:0000256" key="4">
    <source>
        <dbReference type="ARBA" id="ARBA00023006"/>
    </source>
</evidence>
<sequence>MANGSEQPHLVSLVLQSKKALLHGEQLCSRARTLASTSAEVAGDVLALDAKLRFMTNAVLEQVKLAASVAKSIELKRTGLETQTKEWDEARAQHTEALDSVLESLGAQVVPPDFHSNSTDSSLFGSHDGSDDEHHDTGGPFSDPRPGRSPTETLRNVLVNGVSKQRTARRQDRSKWKTLRDFINERDVEDLLDSLEADRNILDDILSKTSDYPEQLANTIAAIRATLPTDWTIPLLNEIFNAKERALVEMAQHLTSLAEHYDQMAGTLRDSEGGGIFTEEDFQAMNRDTEELPAIIADLDGNVQAIQSSLEQLVTAKQQAEVHVTTLRGTLADLDELGEIMAEMLDRQDAAQGEVSQQLTEMYTSLGSVEEFCHRFTAYRTSFDQLLIEIARRRRYKEAAEKIIEGMMSQLSALTEEERSHRVAFNDEHGEHLPADVCLSIQNPPTRWEIITWNREPLEELPMVDNDLLLEADSRLAAAAGNARAMSTSQSL</sequence>
<comment type="similarity">
    <text evidence="1 6">Belongs to the ATG17 family.</text>
</comment>
<keyword evidence="4 6" id="KW-0072">Autophagy</keyword>
<name>A0AAW0GBJ6_9APHY</name>
<dbReference type="GO" id="GO:0030295">
    <property type="term" value="F:protein kinase activator activity"/>
    <property type="evidence" value="ECO:0007669"/>
    <property type="project" value="TreeGrafter"/>
</dbReference>
<evidence type="ECO:0000256" key="5">
    <source>
        <dbReference type="ARBA" id="ARBA00023136"/>
    </source>
</evidence>
<comment type="caution">
    <text evidence="9">The sequence shown here is derived from an EMBL/GenBank/DDBJ whole genome shotgun (WGS) entry which is preliminary data.</text>
</comment>
<dbReference type="Proteomes" id="UP001385951">
    <property type="component" value="Unassembled WGS sequence"/>
</dbReference>
<evidence type="ECO:0000256" key="7">
    <source>
        <dbReference type="SAM" id="MobiDB-lite"/>
    </source>
</evidence>
<proteinExistence type="inferred from homology"/>
<accession>A0AAW0GBJ6</accession>
<feature type="region of interest" description="Disordered" evidence="7">
    <location>
        <begin position="110"/>
        <end position="153"/>
    </location>
</feature>
<feature type="domain" description="Autophagy protein ATG17-like" evidence="8">
    <location>
        <begin position="21"/>
        <end position="433"/>
    </location>
</feature>
<evidence type="ECO:0000256" key="2">
    <source>
        <dbReference type="ARBA" id="ARBA00013806"/>
    </source>
</evidence>
<dbReference type="GO" id="GO:0000045">
    <property type="term" value="P:autophagosome assembly"/>
    <property type="evidence" value="ECO:0007669"/>
    <property type="project" value="TreeGrafter"/>
</dbReference>
<dbReference type="GO" id="GO:0000422">
    <property type="term" value="P:autophagy of mitochondrion"/>
    <property type="evidence" value="ECO:0007669"/>
    <property type="project" value="TreeGrafter"/>
</dbReference>
<dbReference type="GO" id="GO:1990316">
    <property type="term" value="C:Atg1/ULK1 kinase complex"/>
    <property type="evidence" value="ECO:0007669"/>
    <property type="project" value="TreeGrafter"/>
</dbReference>
<dbReference type="PANTHER" id="PTHR28005:SF1">
    <property type="entry name" value="AUTOPHAGY-RELATED PROTEIN 17"/>
    <property type="match status" value="1"/>
</dbReference>
<feature type="compositionally biased region" description="Basic and acidic residues" evidence="7">
    <location>
        <begin position="128"/>
        <end position="137"/>
    </location>
</feature>
<comment type="function">
    <text evidence="6">Autophagy-specific protein that functions in response to autophagy-inducing signals as a scaffold to recruit other ATG proteins to organize preautophagosomal structure (PAS) formation. Modulates the timing and magnitude of the autophagy response, such as the size of the sequestering vesicles. Plays particularly a role in pexophagy and nucleophagy.</text>
</comment>
<keyword evidence="10" id="KW-1185">Reference proteome</keyword>
<gene>
    <name evidence="9" type="ORF">QCA50_005908</name>
</gene>
<evidence type="ECO:0000256" key="3">
    <source>
        <dbReference type="ARBA" id="ARBA00022490"/>
    </source>
</evidence>
<dbReference type="InterPro" id="IPR007240">
    <property type="entry name" value="Atg17"/>
</dbReference>